<evidence type="ECO:0000313" key="3">
    <source>
        <dbReference type="EMBL" id="KAJ4492838.1"/>
    </source>
</evidence>
<dbReference type="Pfam" id="PF12763">
    <property type="entry name" value="EH"/>
    <property type="match status" value="1"/>
</dbReference>
<dbReference type="GO" id="GO:0016197">
    <property type="term" value="P:endosomal transport"/>
    <property type="evidence" value="ECO:0007669"/>
    <property type="project" value="TreeGrafter"/>
</dbReference>
<dbReference type="GO" id="GO:0005509">
    <property type="term" value="F:calcium ion binding"/>
    <property type="evidence" value="ECO:0007669"/>
    <property type="project" value="InterPro"/>
</dbReference>
<comment type="caution">
    <text evidence="3">The sequence shown here is derived from an EMBL/GenBank/DDBJ whole genome shotgun (WGS) entry which is preliminary data.</text>
</comment>
<feature type="domain" description="EH" evidence="1">
    <location>
        <begin position="46"/>
        <end position="106"/>
    </location>
</feature>
<dbReference type="GO" id="GO:0005886">
    <property type="term" value="C:plasma membrane"/>
    <property type="evidence" value="ECO:0007669"/>
    <property type="project" value="TreeGrafter"/>
</dbReference>
<feature type="domain" description="EF-hand" evidence="2">
    <location>
        <begin position="52"/>
        <end position="87"/>
    </location>
</feature>
<evidence type="ECO:0000259" key="2">
    <source>
        <dbReference type="PROSITE" id="PS50222"/>
    </source>
</evidence>
<dbReference type="GO" id="GO:0006897">
    <property type="term" value="P:endocytosis"/>
    <property type="evidence" value="ECO:0007669"/>
    <property type="project" value="TreeGrafter"/>
</dbReference>
<dbReference type="Gene3D" id="1.10.238.10">
    <property type="entry name" value="EF-hand"/>
    <property type="match status" value="1"/>
</dbReference>
<dbReference type="PANTHER" id="PTHR11216">
    <property type="entry name" value="EH DOMAIN"/>
    <property type="match status" value="1"/>
</dbReference>
<dbReference type="Proteomes" id="UP001150238">
    <property type="component" value="Unassembled WGS sequence"/>
</dbReference>
<evidence type="ECO:0008006" key="5">
    <source>
        <dbReference type="Google" id="ProtNLM"/>
    </source>
</evidence>
<dbReference type="SUPFAM" id="SSF47473">
    <property type="entry name" value="EF-hand"/>
    <property type="match status" value="1"/>
</dbReference>
<dbReference type="PROSITE" id="PS50222">
    <property type="entry name" value="EF_HAND_2"/>
    <property type="match status" value="1"/>
</dbReference>
<dbReference type="GO" id="GO:0005737">
    <property type="term" value="C:cytoplasm"/>
    <property type="evidence" value="ECO:0007669"/>
    <property type="project" value="TreeGrafter"/>
</dbReference>
<dbReference type="PROSITE" id="PS50031">
    <property type="entry name" value="EH"/>
    <property type="match status" value="1"/>
</dbReference>
<dbReference type="PANTHER" id="PTHR11216:SF170">
    <property type="entry name" value="DYNAMIN ASSOCIATED PROTEIN 160, ISOFORM D"/>
    <property type="match status" value="1"/>
</dbReference>
<dbReference type="InterPro" id="IPR011992">
    <property type="entry name" value="EF-hand-dom_pair"/>
</dbReference>
<dbReference type="EMBL" id="JANVFS010000004">
    <property type="protein sequence ID" value="KAJ4492838.1"/>
    <property type="molecule type" value="Genomic_DNA"/>
</dbReference>
<accession>A0A9W9AXQ0</accession>
<protein>
    <recommendedName>
        <fullName evidence="5">EH domain-containing protein</fullName>
    </recommendedName>
</protein>
<proteinExistence type="predicted"/>
<evidence type="ECO:0000313" key="4">
    <source>
        <dbReference type="Proteomes" id="UP001150238"/>
    </source>
</evidence>
<dbReference type="InterPro" id="IPR000261">
    <property type="entry name" value="EH_dom"/>
</dbReference>
<reference evidence="3" key="2">
    <citation type="journal article" date="2023" name="Proc. Natl. Acad. Sci. U.S.A.">
        <title>A global phylogenomic analysis of the shiitake genus Lentinula.</title>
        <authorList>
            <person name="Sierra-Patev S."/>
            <person name="Min B."/>
            <person name="Naranjo-Ortiz M."/>
            <person name="Looney B."/>
            <person name="Konkel Z."/>
            <person name="Slot J.C."/>
            <person name="Sakamoto Y."/>
            <person name="Steenwyk J.L."/>
            <person name="Rokas A."/>
            <person name="Carro J."/>
            <person name="Camarero S."/>
            <person name="Ferreira P."/>
            <person name="Molpeceres G."/>
            <person name="Ruiz-Duenas F.J."/>
            <person name="Serrano A."/>
            <person name="Henrissat B."/>
            <person name="Drula E."/>
            <person name="Hughes K.W."/>
            <person name="Mata J.L."/>
            <person name="Ishikawa N.K."/>
            <person name="Vargas-Isla R."/>
            <person name="Ushijima S."/>
            <person name="Smith C.A."/>
            <person name="Donoghue J."/>
            <person name="Ahrendt S."/>
            <person name="Andreopoulos W."/>
            <person name="He G."/>
            <person name="LaButti K."/>
            <person name="Lipzen A."/>
            <person name="Ng V."/>
            <person name="Riley R."/>
            <person name="Sandor L."/>
            <person name="Barry K."/>
            <person name="Martinez A.T."/>
            <person name="Xiao Y."/>
            <person name="Gibbons J.G."/>
            <person name="Terashima K."/>
            <person name="Grigoriev I.V."/>
            <person name="Hibbett D."/>
        </authorList>
    </citation>
    <scope>NUCLEOTIDE SEQUENCE</scope>
    <source>
        <strain evidence="3">Sp2 HRB7682 ss15</strain>
    </source>
</reference>
<dbReference type="AlphaFoldDB" id="A0A9W9AXQ0"/>
<sequence>MIPSQFTATQEELSLADIILSKALDGQIKREDPAAAILDADTAVKVFLTTKLSPQVLSEIWSEADIGEKGWLTRQELTVALRFIGWAQSGRRSFDRDLLSKVQSAPWRYSIHKLHLKILLLLVLRRSSLNLHRLHQHLLRIQQHQEILLS</sequence>
<name>A0A9W9AXQ0_9AGAR</name>
<evidence type="ECO:0000259" key="1">
    <source>
        <dbReference type="PROSITE" id="PS50031"/>
    </source>
</evidence>
<organism evidence="3 4">
    <name type="scientific">Lentinula lateritia</name>
    <dbReference type="NCBI Taxonomy" id="40482"/>
    <lineage>
        <taxon>Eukaryota</taxon>
        <taxon>Fungi</taxon>
        <taxon>Dikarya</taxon>
        <taxon>Basidiomycota</taxon>
        <taxon>Agaricomycotina</taxon>
        <taxon>Agaricomycetes</taxon>
        <taxon>Agaricomycetidae</taxon>
        <taxon>Agaricales</taxon>
        <taxon>Marasmiineae</taxon>
        <taxon>Omphalotaceae</taxon>
        <taxon>Lentinula</taxon>
    </lineage>
</organism>
<gene>
    <name evidence="3" type="ORF">C8J55DRAFT_216288</name>
</gene>
<dbReference type="InterPro" id="IPR002048">
    <property type="entry name" value="EF_hand_dom"/>
</dbReference>
<reference evidence="3" key="1">
    <citation type="submission" date="2022-08" db="EMBL/GenBank/DDBJ databases">
        <authorList>
            <consortium name="DOE Joint Genome Institute"/>
            <person name="Min B."/>
            <person name="Riley R."/>
            <person name="Sierra-Patev S."/>
            <person name="Naranjo-Ortiz M."/>
            <person name="Looney B."/>
            <person name="Konkel Z."/>
            <person name="Slot J.C."/>
            <person name="Sakamoto Y."/>
            <person name="Steenwyk J.L."/>
            <person name="Rokas A."/>
            <person name="Carro J."/>
            <person name="Camarero S."/>
            <person name="Ferreira P."/>
            <person name="Molpeceres G."/>
            <person name="Ruiz-Duenas F.J."/>
            <person name="Serrano A."/>
            <person name="Henrissat B."/>
            <person name="Drula E."/>
            <person name="Hughes K.W."/>
            <person name="Mata J.L."/>
            <person name="Ishikawa N.K."/>
            <person name="Vargas-Isla R."/>
            <person name="Ushijima S."/>
            <person name="Smith C.A."/>
            <person name="Ahrendt S."/>
            <person name="Andreopoulos W."/>
            <person name="He G."/>
            <person name="Labutti K."/>
            <person name="Lipzen A."/>
            <person name="Ng V."/>
            <person name="Sandor L."/>
            <person name="Barry K."/>
            <person name="Martinez A.T."/>
            <person name="Xiao Y."/>
            <person name="Gibbons J.G."/>
            <person name="Terashima K."/>
            <person name="Hibbett D.S."/>
            <person name="Grigoriev I.V."/>
        </authorList>
    </citation>
    <scope>NUCLEOTIDE SEQUENCE</scope>
    <source>
        <strain evidence="3">Sp2 HRB7682 ss15</strain>
    </source>
</reference>